<reference evidence="1" key="1">
    <citation type="submission" date="2007-04" db="EMBL/GenBank/DDBJ databases">
        <title>Complete sequence of plasmid pRSPA02 of Rhodobacter sphaeroides ATCC 17025.</title>
        <authorList>
            <consortium name="US DOE Joint Genome Institute"/>
            <person name="Copeland A."/>
            <person name="Lucas S."/>
            <person name="Lapidus A."/>
            <person name="Barry K."/>
            <person name="Detter J.C."/>
            <person name="Glavina del Rio T."/>
            <person name="Hammon N."/>
            <person name="Israni S."/>
            <person name="Dalin E."/>
            <person name="Tice H."/>
            <person name="Pitluck S."/>
            <person name="Chertkov O."/>
            <person name="Brettin T."/>
            <person name="Bruce D."/>
            <person name="Han C."/>
            <person name="Schmutz J."/>
            <person name="Larimer F."/>
            <person name="Land M."/>
            <person name="Hauser L."/>
            <person name="Kyrpides N."/>
            <person name="Kim E."/>
            <person name="Richardson P."/>
            <person name="Mackenzie C."/>
            <person name="Choudhary M."/>
            <person name="Donohue T.J."/>
            <person name="Kaplan S."/>
        </authorList>
    </citation>
    <scope>NUCLEOTIDE SEQUENCE [LARGE SCALE GENOMIC DNA]</scope>
    <source>
        <strain evidence="1">ATCC 17025</strain>
        <plasmid evidence="1">pRSPA02</plasmid>
    </source>
</reference>
<name>A4WZS0_CERS5</name>
<dbReference type="EMBL" id="CP000663">
    <property type="protein sequence ID" value="ABP72884.1"/>
    <property type="molecule type" value="Genomic_DNA"/>
</dbReference>
<dbReference type="HOGENOM" id="CLU_688632_0_0_5"/>
<dbReference type="PANTHER" id="PTHR11102:SF160">
    <property type="entry name" value="ERAD-ASSOCIATED E3 UBIQUITIN-PROTEIN LIGASE COMPONENT HRD3"/>
    <property type="match status" value="1"/>
</dbReference>
<proteinExistence type="predicted"/>
<dbReference type="SMART" id="SM00671">
    <property type="entry name" value="SEL1"/>
    <property type="match status" value="5"/>
</dbReference>
<protein>
    <submittedName>
        <fullName evidence="1">Autotransporter-associated beta strand repeat protein</fullName>
    </submittedName>
</protein>
<dbReference type="InterPro" id="IPR011990">
    <property type="entry name" value="TPR-like_helical_dom_sf"/>
</dbReference>
<keyword evidence="1" id="KW-0614">Plasmid</keyword>
<organism evidence="1">
    <name type="scientific">Cereibacter sphaeroides (strain ATCC 17025 / ATH 2.4.3)</name>
    <name type="common">Rhodobacter sphaeroides</name>
    <dbReference type="NCBI Taxonomy" id="349102"/>
    <lineage>
        <taxon>Bacteria</taxon>
        <taxon>Pseudomonadati</taxon>
        <taxon>Pseudomonadota</taxon>
        <taxon>Alphaproteobacteria</taxon>
        <taxon>Rhodobacterales</taxon>
        <taxon>Paracoccaceae</taxon>
        <taxon>Cereibacter</taxon>
    </lineage>
</organism>
<dbReference type="Pfam" id="PF08238">
    <property type="entry name" value="Sel1"/>
    <property type="match status" value="5"/>
</dbReference>
<dbReference type="KEGG" id="rsq:Rsph17025_4032"/>
<geneLocation type="plasmid" evidence="1">
    <name>pRSPA02</name>
</geneLocation>
<accession>A4WZS0</accession>
<sequence>MPGPASVTVPGCGTALPPVSVRHGEGVPPGGCHVRKIPLLCNSSLLLWSLPAAALLALALTAPPALADGNADGVAAARAGRYAEAETLWRRAAEAQDPAAMTNLAGLYMSGTLGRPDLDAARDLFERAAALGDASANVSLGYMFFYGAGVAADPARAEALFDEAARAGSLEGRFMRGEAAFRRGVEGDALRAALEDLRTAAEGRHPPAMARVADLLRSGTYTERDVAKAIDYYRLAAESGVVESMNALGEIHLFAETGKVQMDLALDWLGRAAAAGDAQASHSLALVLYDNPDATEEELRRAFGYARTAAFAWNESAQLLLGRMYLEDRAVPQDLSEAYRWFDLAASAGVFEAHHLRAIAAARLGPEKSAEAHELARRWFDENHATPHTHRLLQSTHTFR</sequence>
<evidence type="ECO:0000313" key="1">
    <source>
        <dbReference type="EMBL" id="ABP72884.1"/>
    </source>
</evidence>
<dbReference type="Gene3D" id="1.25.40.10">
    <property type="entry name" value="Tetratricopeptide repeat domain"/>
    <property type="match status" value="3"/>
</dbReference>
<dbReference type="InterPro" id="IPR006597">
    <property type="entry name" value="Sel1-like"/>
</dbReference>
<dbReference type="SUPFAM" id="SSF81901">
    <property type="entry name" value="HCP-like"/>
    <property type="match status" value="2"/>
</dbReference>
<dbReference type="PANTHER" id="PTHR11102">
    <property type="entry name" value="SEL-1-LIKE PROTEIN"/>
    <property type="match status" value="1"/>
</dbReference>
<dbReference type="BioCyc" id="RSPH349102:G1G8M-4160-MONOMER"/>
<dbReference type="AlphaFoldDB" id="A4WZS0"/>
<dbReference type="InterPro" id="IPR050767">
    <property type="entry name" value="Sel1_AlgK"/>
</dbReference>
<gene>
    <name evidence="1" type="ordered locus">Rsph17025_4032</name>
</gene>